<dbReference type="KEGG" id="acou:A5CBH24_22390"/>
<evidence type="ECO:0000313" key="2">
    <source>
        <dbReference type="EMBL" id="BBL04926.1"/>
    </source>
</evidence>
<evidence type="ECO:0000313" key="3">
    <source>
        <dbReference type="Proteomes" id="UP000318946"/>
    </source>
</evidence>
<sequence>MRKILYLLPVAAFFVSCVADSIQEELSTSQGQYGVCLFDASISEREGTRVVGEWGTDGILAEWESSDRIGVFAGDETQAAVFTVKELDGTNAVFEGETIADAASYLAFYPYSELLGREGTSLSGKMNFLQRYSSPGYGENRIGIQPDFFPMLAYSPTGAHSLSFRQMCAYIRVRVRASATLAGDTYLKSVILQGNDGEVLAGEGIRVAVAAADDASLNIRTGDPVLSVDASEQTYSAVALDLTDPDQPEGETNGSLLSQSEFTEFYIALPPQNFAKGCKLTFIDTRNRYMGTLTSKPFNAARAQFVTFRAGGGEKVFEYIADNALIWQDTPRLLLHANRQAESPSGYDLTGGSDANLANCYVITPSMLAAHPDGLFCFPAKSPVQSGTVYWDDLLLDTNDYMVFTVDKTMARTGGNAVIGYLDPATGLVKWSWHIWVVTDELFAKDQDYERQEGEQTLIYRMMDRNLGANDPTGSGDKSRSCLYQWGRKDPFSNATTVYGPEGNTLDMHSWPSCEGYTIDPVWNAQIGRKSGDYLYNGTVEFTLSHPATYISYADEKDISNPNQTWLRSDVPGHQNDRLWGTYFEKEAVGAATVLLSKSAFDPCPAGYRIPLIAPLKFTGNDVESYTTEGVWLYVDSQRSVKAWYPYAGSRFSKMDASGKQIGILGYTEGASGLYQFSYAASIWSATLEFVQEISVGTSCNSDDLTVTGYSSTGYRPEFVYEGPYARSFALAVRCVREDANGIVR</sequence>
<feature type="chain" id="PRO_5021339116" description="DUF4906 domain-containing protein" evidence="1">
    <location>
        <begin position="20"/>
        <end position="745"/>
    </location>
</feature>
<keyword evidence="3" id="KW-1185">Reference proteome</keyword>
<gene>
    <name evidence="2" type="ORF">A5CBH24_22390</name>
</gene>
<proteinExistence type="predicted"/>
<keyword evidence="1" id="KW-0732">Signal</keyword>
<evidence type="ECO:0000256" key="1">
    <source>
        <dbReference type="SAM" id="SignalP"/>
    </source>
</evidence>
<reference evidence="3" key="1">
    <citation type="submission" date="2019-06" db="EMBL/GenBank/DDBJ databases">
        <title>Alistipes onderdonkii subsp. vulgaris subsp. nov., Alistipes dispar sp. nov. and Alistipes communis sp. nov., isolated from human faeces, and creation of Alistipes onderdonkii subsp. onderdonkii subsp. nov.</title>
        <authorList>
            <person name="Sakamoto M."/>
            <person name="Ikeyama N."/>
            <person name="Ogata Y."/>
            <person name="Suda W."/>
            <person name="Iino T."/>
            <person name="Hattori M."/>
            <person name="Ohkuma M."/>
        </authorList>
    </citation>
    <scope>NUCLEOTIDE SEQUENCE [LARGE SCALE GENOMIC DNA]</scope>
    <source>
        <strain evidence="3">5CBH24</strain>
    </source>
</reference>
<protein>
    <recommendedName>
        <fullName evidence="4">DUF4906 domain-containing protein</fullName>
    </recommendedName>
</protein>
<dbReference type="AlphaFoldDB" id="A0A4Y1WXE9"/>
<dbReference type="CDD" id="cd13120">
    <property type="entry name" value="BF2867_like_N"/>
    <property type="match status" value="1"/>
</dbReference>
<feature type="signal peptide" evidence="1">
    <location>
        <begin position="1"/>
        <end position="19"/>
    </location>
</feature>
<dbReference type="EMBL" id="AP019735">
    <property type="protein sequence ID" value="BBL04926.1"/>
    <property type="molecule type" value="Genomic_DNA"/>
</dbReference>
<dbReference type="PROSITE" id="PS51257">
    <property type="entry name" value="PROKAR_LIPOPROTEIN"/>
    <property type="match status" value="1"/>
</dbReference>
<dbReference type="GeneID" id="78342953"/>
<accession>A0A4Y1WXE9</accession>
<dbReference type="OrthoDB" id="1164152at2"/>
<organism evidence="2 3">
    <name type="scientific">Alistipes communis</name>
    <dbReference type="NCBI Taxonomy" id="2585118"/>
    <lineage>
        <taxon>Bacteria</taxon>
        <taxon>Pseudomonadati</taxon>
        <taxon>Bacteroidota</taxon>
        <taxon>Bacteroidia</taxon>
        <taxon>Bacteroidales</taxon>
        <taxon>Rikenellaceae</taxon>
        <taxon>Alistipes</taxon>
    </lineage>
</organism>
<dbReference type="Proteomes" id="UP000318946">
    <property type="component" value="Chromosome"/>
</dbReference>
<name>A0A4Y1WXE9_9BACT</name>
<evidence type="ECO:0008006" key="4">
    <source>
        <dbReference type="Google" id="ProtNLM"/>
    </source>
</evidence>
<dbReference type="RefSeq" id="WP_141413234.1">
    <property type="nucleotide sequence ID" value="NZ_AP019735.1"/>
</dbReference>